<dbReference type="Proteomes" id="UP001187192">
    <property type="component" value="Unassembled WGS sequence"/>
</dbReference>
<sequence>MTKNPTTSFDWIVQSPAVWKADRIVQSPVVWKEDQLEILAAAERYCS</sequence>
<proteinExistence type="predicted"/>
<dbReference type="EMBL" id="BTGU01001419">
    <property type="protein sequence ID" value="GMN22869.1"/>
    <property type="molecule type" value="Genomic_DNA"/>
</dbReference>
<evidence type="ECO:0000313" key="2">
    <source>
        <dbReference type="Proteomes" id="UP001187192"/>
    </source>
</evidence>
<gene>
    <name evidence="1" type="ORF">TIFTF001_040356</name>
</gene>
<organism evidence="1 2">
    <name type="scientific">Ficus carica</name>
    <name type="common">Common fig</name>
    <dbReference type="NCBI Taxonomy" id="3494"/>
    <lineage>
        <taxon>Eukaryota</taxon>
        <taxon>Viridiplantae</taxon>
        <taxon>Streptophyta</taxon>
        <taxon>Embryophyta</taxon>
        <taxon>Tracheophyta</taxon>
        <taxon>Spermatophyta</taxon>
        <taxon>Magnoliopsida</taxon>
        <taxon>eudicotyledons</taxon>
        <taxon>Gunneridae</taxon>
        <taxon>Pentapetalae</taxon>
        <taxon>rosids</taxon>
        <taxon>fabids</taxon>
        <taxon>Rosales</taxon>
        <taxon>Moraceae</taxon>
        <taxon>Ficeae</taxon>
        <taxon>Ficus</taxon>
    </lineage>
</organism>
<name>A0AA88CZW4_FICCA</name>
<evidence type="ECO:0000313" key="1">
    <source>
        <dbReference type="EMBL" id="GMN22869.1"/>
    </source>
</evidence>
<dbReference type="Gramene" id="FCD_00022150-RA">
    <property type="protein sequence ID" value="FCD_00022150-RA:cds"/>
    <property type="gene ID" value="FCD_00022150"/>
</dbReference>
<dbReference type="AlphaFoldDB" id="A0AA88CZW4"/>
<keyword evidence="2" id="KW-1185">Reference proteome</keyword>
<accession>A0AA88CZW4</accession>
<reference evidence="1" key="1">
    <citation type="submission" date="2023-07" db="EMBL/GenBank/DDBJ databases">
        <title>draft genome sequence of fig (Ficus carica).</title>
        <authorList>
            <person name="Takahashi T."/>
            <person name="Nishimura K."/>
        </authorList>
    </citation>
    <scope>NUCLEOTIDE SEQUENCE</scope>
</reference>
<protein>
    <submittedName>
        <fullName evidence="1">Uncharacterized protein</fullName>
    </submittedName>
</protein>
<comment type="caution">
    <text evidence="1">The sequence shown here is derived from an EMBL/GenBank/DDBJ whole genome shotgun (WGS) entry which is preliminary data.</text>
</comment>